<evidence type="ECO:0000313" key="3">
    <source>
        <dbReference type="Proteomes" id="UP000774326"/>
    </source>
</evidence>
<comment type="caution">
    <text evidence="2">The sequence shown here is derived from an EMBL/GenBank/DDBJ whole genome shotgun (WGS) entry which is preliminary data.</text>
</comment>
<dbReference type="Proteomes" id="UP000774326">
    <property type="component" value="Unassembled WGS sequence"/>
</dbReference>
<accession>A0A9P8TNF1</accession>
<evidence type="ECO:0000256" key="1">
    <source>
        <dbReference type="SAM" id="MobiDB-lite"/>
    </source>
</evidence>
<feature type="compositionally biased region" description="Acidic residues" evidence="1">
    <location>
        <begin position="150"/>
        <end position="160"/>
    </location>
</feature>
<name>A0A9P8TNF1_WICPI</name>
<feature type="region of interest" description="Disordered" evidence="1">
    <location>
        <begin position="1"/>
        <end position="30"/>
    </location>
</feature>
<protein>
    <submittedName>
        <fullName evidence="2">Uncharacterized protein</fullName>
    </submittedName>
</protein>
<dbReference type="EMBL" id="JAEUBG010002137">
    <property type="protein sequence ID" value="KAH3685130.1"/>
    <property type="molecule type" value="Genomic_DNA"/>
</dbReference>
<reference evidence="2" key="1">
    <citation type="journal article" date="2021" name="Open Biol.">
        <title>Shared evolutionary footprints suggest mitochondrial oxidative damage underlies multiple complex I losses in fungi.</title>
        <authorList>
            <person name="Schikora-Tamarit M.A."/>
            <person name="Marcet-Houben M."/>
            <person name="Nosek J."/>
            <person name="Gabaldon T."/>
        </authorList>
    </citation>
    <scope>NUCLEOTIDE SEQUENCE</scope>
    <source>
        <strain evidence="2">CBS2887</strain>
    </source>
</reference>
<sequence length="206" mass="24031">MSQSHDLRDKFLSKISSSQPSLPTDLAHSNEVNEQYEEKLLSDIKTKIKFLKNFKSHDLPSQNAADPTDTQSRLIHLMNSLAKVSYFPERRDTIGVSLAISSLDKQISELKETLIHLEGKQRRNTAEFQELFDINSQFKLLLQELKDQQENPEEEEAGEDPSDKYKQTGLDQTQLLMRQLEMEKIRYRQLKRDLGVVEEEIQRLER</sequence>
<dbReference type="AlphaFoldDB" id="A0A9P8TNF1"/>
<reference evidence="2" key="2">
    <citation type="submission" date="2021-01" db="EMBL/GenBank/DDBJ databases">
        <authorList>
            <person name="Schikora-Tamarit M.A."/>
        </authorList>
    </citation>
    <scope>NUCLEOTIDE SEQUENCE</scope>
    <source>
        <strain evidence="2">CBS2887</strain>
    </source>
</reference>
<feature type="compositionally biased region" description="Basic and acidic residues" evidence="1">
    <location>
        <begin position="1"/>
        <end position="12"/>
    </location>
</feature>
<feature type="region of interest" description="Disordered" evidence="1">
    <location>
        <begin position="148"/>
        <end position="171"/>
    </location>
</feature>
<keyword evidence="3" id="KW-1185">Reference proteome</keyword>
<organism evidence="2 3">
    <name type="scientific">Wickerhamomyces pijperi</name>
    <name type="common">Yeast</name>
    <name type="synonym">Pichia pijperi</name>
    <dbReference type="NCBI Taxonomy" id="599730"/>
    <lineage>
        <taxon>Eukaryota</taxon>
        <taxon>Fungi</taxon>
        <taxon>Dikarya</taxon>
        <taxon>Ascomycota</taxon>
        <taxon>Saccharomycotina</taxon>
        <taxon>Saccharomycetes</taxon>
        <taxon>Phaffomycetales</taxon>
        <taxon>Wickerhamomycetaceae</taxon>
        <taxon>Wickerhamomyces</taxon>
    </lineage>
</organism>
<evidence type="ECO:0000313" key="2">
    <source>
        <dbReference type="EMBL" id="KAH3685130.1"/>
    </source>
</evidence>
<proteinExistence type="predicted"/>
<gene>
    <name evidence="2" type="ORF">WICPIJ_003897</name>
</gene>